<dbReference type="InterPro" id="IPR003891">
    <property type="entry name" value="Initiation_fac_eIF4g_MI"/>
</dbReference>
<evidence type="ECO:0000256" key="1">
    <source>
        <dbReference type="ARBA" id="ARBA00004604"/>
    </source>
</evidence>
<protein>
    <submittedName>
        <fullName evidence="6">Nucleolar MIF4G domain-containing protein 1</fullName>
    </submittedName>
</protein>
<comment type="subcellular location">
    <subcellularLocation>
        <location evidence="1">Nucleus</location>
        <location evidence="1">Nucleolus</location>
    </subcellularLocation>
</comment>
<feature type="region of interest" description="Disordered" evidence="4">
    <location>
        <begin position="1"/>
        <end position="155"/>
    </location>
</feature>
<keyword evidence="3" id="KW-0539">Nucleus</keyword>
<dbReference type="InterPro" id="IPR003890">
    <property type="entry name" value="MIF4G-like_typ-3"/>
</dbReference>
<dbReference type="GO" id="GO:0042274">
    <property type="term" value="P:ribosomal small subunit biogenesis"/>
    <property type="evidence" value="ECO:0007669"/>
    <property type="project" value="TreeGrafter"/>
</dbReference>
<feature type="domain" description="MI" evidence="5">
    <location>
        <begin position="680"/>
        <end position="799"/>
    </location>
</feature>
<accession>A0A5J4Z3S3</accession>
<dbReference type="Pfam" id="PF02847">
    <property type="entry name" value="MA3"/>
    <property type="match status" value="1"/>
</dbReference>
<feature type="region of interest" description="Disordered" evidence="4">
    <location>
        <begin position="623"/>
        <end position="662"/>
    </location>
</feature>
<comment type="caution">
    <text evidence="6">The sequence shown here is derived from an EMBL/GenBank/DDBJ whole genome shotgun (WGS) entry which is preliminary data.</text>
</comment>
<dbReference type="Gene3D" id="1.25.40.180">
    <property type="match status" value="1"/>
</dbReference>
<dbReference type="EMBL" id="VRMN01000001">
    <property type="protein sequence ID" value="KAA8498286.1"/>
    <property type="molecule type" value="Genomic_DNA"/>
</dbReference>
<dbReference type="OrthoDB" id="10260961at2759"/>
<comment type="similarity">
    <text evidence="2">Belongs to the CWC22 family.</text>
</comment>
<dbReference type="InterPro" id="IPR016024">
    <property type="entry name" value="ARM-type_fold"/>
</dbReference>
<feature type="compositionally biased region" description="Acidic residues" evidence="4">
    <location>
        <begin position="220"/>
        <end position="244"/>
    </location>
</feature>
<sequence>MHGELGMMKRSTSERKRQRDEKAYADALDAERAESSDGMAPAVVDFRYERRAGARTDSSRKQKRQQMKEEKLRRRQRGQSKGAFATHTQAVKKPRAVKAGAVGVQKKAKMQSGSAATTARTEKRVSWPDMKPDRKVAGDQLKQNAEEEDVWSEEDAEFLQDQEIDSLLQIAGRVSKRTRQDYETAKHRSTKANVESSEEDSDEEEEVDEDNGVRLSSGESEAEEEEEDDDDDEDEEEEEEEEEGEKPPGPATEQSSSSSDFDDAADDAADDSDDDDSIYEDSENKASPYIENAEDNENVASQDKVPWKAEKVQRQGHVPVAKTRGEKRVSREAQEQSAQLQRQWRALLNRLTERSVSKVASQAESVLRATPSGSSRRRSACDSLADAVVRAVLAGGASASLGVSGPNVLAHAVFITFLAATVDVYVGASAVRVALAKLHALRLTDERMRNAPPEDQDGDEFLEQRVSELYTLVTLLACMYKSQLVHSELLYSTMHDFLRVFQSRDVELLLVLLRACGSRLRSDDPGALKDVILAVQDRVKRVPHITPRMQVTLDFIYSLKNNRDSGPAAQQLLLHVDQERALLDWLQKSALDVMAGGAELPMIRGVYNTVAADQDGQEWAEQMYGGSGHAKGRSAKGADAPVKDSRSKPSGPDAHASTANDSSTGLDLKALAAQQRLSSELRKSLFAAIMGASDVNDVFLRLGKLGATGKDNIKQREAVRVLVLCCIQERTYNPFYAVVLRRLCRAERGAVITTQYVFWDALKQLEEMSTRHIHHHAALLGDLIRGGALDLRSLRALDSALQAAGGTWSARLTGFLRLVFSRALDDDEHDDTENSSSSARESIEQQLRGLLKDPKTQHLAPLLAYFFKTYLGANTQGAALVGTALLPEDGRRWASLALGEEE</sequence>
<dbReference type="AlphaFoldDB" id="A0A5J4Z3S3"/>
<evidence type="ECO:0000256" key="3">
    <source>
        <dbReference type="ARBA" id="ARBA00023242"/>
    </source>
</evidence>
<dbReference type="OMA" id="MQYYAKK"/>
<reference evidence="7" key="1">
    <citation type="journal article" date="2019" name="Nat. Commun.">
        <title>Expansion of phycobilisome linker gene families in mesophilic red algae.</title>
        <authorList>
            <person name="Lee J."/>
            <person name="Kim D."/>
            <person name="Bhattacharya D."/>
            <person name="Yoon H.S."/>
        </authorList>
    </citation>
    <scope>NUCLEOTIDE SEQUENCE [LARGE SCALE GENOMIC DNA]</scope>
    <source>
        <strain evidence="7">CCMP 1328</strain>
    </source>
</reference>
<feature type="region of interest" description="Disordered" evidence="4">
    <location>
        <begin position="173"/>
        <end position="336"/>
    </location>
</feature>
<keyword evidence="7" id="KW-1185">Reference proteome</keyword>
<dbReference type="Pfam" id="PF02854">
    <property type="entry name" value="MIF4G"/>
    <property type="match status" value="1"/>
</dbReference>
<dbReference type="GO" id="GO:0003723">
    <property type="term" value="F:RNA binding"/>
    <property type="evidence" value="ECO:0007669"/>
    <property type="project" value="InterPro"/>
</dbReference>
<gene>
    <name evidence="6" type="ORF">FVE85_5871</name>
</gene>
<feature type="compositionally biased region" description="Acidic residues" evidence="4">
    <location>
        <begin position="146"/>
        <end position="155"/>
    </location>
</feature>
<dbReference type="PROSITE" id="PS51366">
    <property type="entry name" value="MI"/>
    <property type="match status" value="1"/>
</dbReference>
<feature type="compositionally biased region" description="Basic and acidic residues" evidence="4">
    <location>
        <begin position="120"/>
        <end position="137"/>
    </location>
</feature>
<dbReference type="InterPro" id="IPR050781">
    <property type="entry name" value="CWC22_splicing_factor"/>
</dbReference>
<dbReference type="GO" id="GO:0005730">
    <property type="term" value="C:nucleolus"/>
    <property type="evidence" value="ECO:0007669"/>
    <property type="project" value="UniProtKB-SubCell"/>
</dbReference>
<feature type="compositionally biased region" description="Basic and acidic residues" evidence="4">
    <location>
        <begin position="323"/>
        <end position="334"/>
    </location>
</feature>
<evidence type="ECO:0000259" key="5">
    <source>
        <dbReference type="PROSITE" id="PS51366"/>
    </source>
</evidence>
<feature type="compositionally biased region" description="Basic and acidic residues" evidence="4">
    <location>
        <begin position="11"/>
        <end position="35"/>
    </location>
</feature>
<organism evidence="6 7">
    <name type="scientific">Porphyridium purpureum</name>
    <name type="common">Red alga</name>
    <name type="synonym">Porphyridium cruentum</name>
    <dbReference type="NCBI Taxonomy" id="35688"/>
    <lineage>
        <taxon>Eukaryota</taxon>
        <taxon>Rhodophyta</taxon>
        <taxon>Bangiophyceae</taxon>
        <taxon>Porphyridiales</taxon>
        <taxon>Porphyridiaceae</taxon>
        <taxon>Porphyridium</taxon>
    </lineage>
</organism>
<dbReference type="SUPFAM" id="SSF48371">
    <property type="entry name" value="ARM repeat"/>
    <property type="match status" value="1"/>
</dbReference>
<feature type="compositionally biased region" description="Acidic residues" evidence="4">
    <location>
        <begin position="196"/>
        <end position="210"/>
    </location>
</feature>
<evidence type="ECO:0000313" key="7">
    <source>
        <dbReference type="Proteomes" id="UP000324585"/>
    </source>
</evidence>
<dbReference type="SMART" id="SM00544">
    <property type="entry name" value="MA3"/>
    <property type="match status" value="1"/>
</dbReference>
<proteinExistence type="inferred from homology"/>
<dbReference type="PANTHER" id="PTHR18034">
    <property type="entry name" value="CELL CYCLE CONTROL PROTEIN CWF22-RELATED"/>
    <property type="match status" value="1"/>
</dbReference>
<evidence type="ECO:0000256" key="4">
    <source>
        <dbReference type="SAM" id="MobiDB-lite"/>
    </source>
</evidence>
<dbReference type="PANTHER" id="PTHR18034:SF4">
    <property type="entry name" value="NUCLEOLAR MIF4G DOMAIN-CONTAINING PROTEIN 1"/>
    <property type="match status" value="1"/>
</dbReference>
<evidence type="ECO:0000313" key="6">
    <source>
        <dbReference type="EMBL" id="KAA8498286.1"/>
    </source>
</evidence>
<evidence type="ECO:0000256" key="2">
    <source>
        <dbReference type="ARBA" id="ARBA00006856"/>
    </source>
</evidence>
<feature type="compositionally biased region" description="Acidic residues" evidence="4">
    <location>
        <begin position="260"/>
        <end position="281"/>
    </location>
</feature>
<feature type="compositionally biased region" description="Basic and acidic residues" evidence="4">
    <location>
        <begin position="46"/>
        <end position="72"/>
    </location>
</feature>
<dbReference type="Proteomes" id="UP000324585">
    <property type="component" value="Unassembled WGS sequence"/>
</dbReference>
<name>A0A5J4Z3S3_PORPP</name>